<dbReference type="Proteomes" id="UP000029981">
    <property type="component" value="Chromosome 4"/>
</dbReference>
<sequence length="79" mass="8525">MVDTAIEKIGILKTPPVKPVELSLCSSALLEEIRRAKMKVDGKDIENPLSKGGVCPTVPSTKVTSMHALSQDFRATSMK</sequence>
<reference evidence="1 2" key="4">
    <citation type="journal article" date="2011" name="BMC Genomics">
        <title>RNA-Seq improves annotation of protein-coding genes in the cucumber genome.</title>
        <authorList>
            <person name="Li Z."/>
            <person name="Zhang Z."/>
            <person name="Yan P."/>
            <person name="Huang S."/>
            <person name="Fei Z."/>
            <person name="Lin K."/>
        </authorList>
    </citation>
    <scope>NUCLEOTIDE SEQUENCE [LARGE SCALE GENOMIC DNA]</scope>
    <source>
        <strain evidence="2">cv. 9930</strain>
    </source>
</reference>
<keyword evidence="2" id="KW-1185">Reference proteome</keyword>
<reference evidence="1 2" key="1">
    <citation type="journal article" date="2009" name="Nat. Genet.">
        <title>The genome of the cucumber, Cucumis sativus L.</title>
        <authorList>
            <person name="Huang S."/>
            <person name="Li R."/>
            <person name="Zhang Z."/>
            <person name="Li L."/>
            <person name="Gu X."/>
            <person name="Fan W."/>
            <person name="Lucas W.J."/>
            <person name="Wang X."/>
            <person name="Xie B."/>
            <person name="Ni P."/>
            <person name="Ren Y."/>
            <person name="Zhu H."/>
            <person name="Li J."/>
            <person name="Lin K."/>
            <person name="Jin W."/>
            <person name="Fei Z."/>
            <person name="Li G."/>
            <person name="Staub J."/>
            <person name="Kilian A."/>
            <person name="van der Vossen E.A."/>
            <person name="Wu Y."/>
            <person name="Guo J."/>
            <person name="He J."/>
            <person name="Jia Z."/>
            <person name="Ren Y."/>
            <person name="Tian G."/>
            <person name="Lu Y."/>
            <person name="Ruan J."/>
            <person name="Qian W."/>
            <person name="Wang M."/>
            <person name="Huang Q."/>
            <person name="Li B."/>
            <person name="Xuan Z."/>
            <person name="Cao J."/>
            <person name="Asan"/>
            <person name="Wu Z."/>
            <person name="Zhang J."/>
            <person name="Cai Q."/>
            <person name="Bai Y."/>
            <person name="Zhao B."/>
            <person name="Han Y."/>
            <person name="Li Y."/>
            <person name="Li X."/>
            <person name="Wang S."/>
            <person name="Shi Q."/>
            <person name="Liu S."/>
            <person name="Cho W.K."/>
            <person name="Kim J.Y."/>
            <person name="Xu Y."/>
            <person name="Heller-Uszynska K."/>
            <person name="Miao H."/>
            <person name="Cheng Z."/>
            <person name="Zhang S."/>
            <person name="Wu J."/>
            <person name="Yang Y."/>
            <person name="Kang H."/>
            <person name="Li M."/>
            <person name="Liang H."/>
            <person name="Ren X."/>
            <person name="Shi Z."/>
            <person name="Wen M."/>
            <person name="Jian M."/>
            <person name="Yang H."/>
            <person name="Zhang G."/>
            <person name="Yang Z."/>
            <person name="Chen R."/>
            <person name="Liu S."/>
            <person name="Li J."/>
            <person name="Ma L."/>
            <person name="Liu H."/>
            <person name="Zhou Y."/>
            <person name="Zhao J."/>
            <person name="Fang X."/>
            <person name="Li G."/>
            <person name="Fang L."/>
            <person name="Li Y."/>
            <person name="Liu D."/>
            <person name="Zheng H."/>
            <person name="Zhang Y."/>
            <person name="Qin N."/>
            <person name="Li Z."/>
            <person name="Yang G."/>
            <person name="Yang S."/>
            <person name="Bolund L."/>
            <person name="Kristiansen K."/>
            <person name="Zheng H."/>
            <person name="Li S."/>
            <person name="Zhang X."/>
            <person name="Yang H."/>
            <person name="Wang J."/>
            <person name="Sun R."/>
            <person name="Zhang B."/>
            <person name="Jiang S."/>
            <person name="Wang J."/>
            <person name="Du Y."/>
            <person name="Li S."/>
        </authorList>
    </citation>
    <scope>NUCLEOTIDE SEQUENCE [LARGE SCALE GENOMIC DNA]</scope>
    <source>
        <strain evidence="2">cv. 9930</strain>
    </source>
</reference>
<proteinExistence type="predicted"/>
<protein>
    <submittedName>
        <fullName evidence="1">Uncharacterized protein</fullName>
    </submittedName>
</protein>
<reference evidence="1 2" key="3">
    <citation type="journal article" date="2010" name="BMC Genomics">
        <title>Transcriptome sequencing and comparative analysis of cucumber flowers with different sex types.</title>
        <authorList>
            <person name="Guo S."/>
            <person name="Zheng Y."/>
            <person name="Joung J.G."/>
            <person name="Liu S."/>
            <person name="Zhang Z."/>
            <person name="Crasta O.R."/>
            <person name="Sobral B.W."/>
            <person name="Xu Y."/>
            <person name="Huang S."/>
            <person name="Fei Z."/>
        </authorList>
    </citation>
    <scope>NUCLEOTIDE SEQUENCE [LARGE SCALE GENOMIC DNA]</scope>
    <source>
        <strain evidence="2">cv. 9930</strain>
    </source>
</reference>
<gene>
    <name evidence="1" type="ORF">Csa_4G083520</name>
</gene>
<dbReference type="Gramene" id="KGN53577">
    <property type="protein sequence ID" value="KGN53577"/>
    <property type="gene ID" value="Csa_4G083520"/>
</dbReference>
<dbReference type="EMBL" id="CM002925">
    <property type="protein sequence ID" value="KGN53577.1"/>
    <property type="molecule type" value="Genomic_DNA"/>
</dbReference>
<evidence type="ECO:0000313" key="2">
    <source>
        <dbReference type="Proteomes" id="UP000029981"/>
    </source>
</evidence>
<organism evidence="1 2">
    <name type="scientific">Cucumis sativus</name>
    <name type="common">Cucumber</name>
    <dbReference type="NCBI Taxonomy" id="3659"/>
    <lineage>
        <taxon>Eukaryota</taxon>
        <taxon>Viridiplantae</taxon>
        <taxon>Streptophyta</taxon>
        <taxon>Embryophyta</taxon>
        <taxon>Tracheophyta</taxon>
        <taxon>Spermatophyta</taxon>
        <taxon>Magnoliopsida</taxon>
        <taxon>eudicotyledons</taxon>
        <taxon>Gunneridae</taxon>
        <taxon>Pentapetalae</taxon>
        <taxon>rosids</taxon>
        <taxon>fabids</taxon>
        <taxon>Cucurbitales</taxon>
        <taxon>Cucurbitaceae</taxon>
        <taxon>Benincaseae</taxon>
        <taxon>Cucumis</taxon>
    </lineage>
</organism>
<dbReference type="AlphaFoldDB" id="A0A0A0KYX3"/>
<accession>A0A0A0KYX3</accession>
<name>A0A0A0KYX3_CUCSA</name>
<reference evidence="1 2" key="2">
    <citation type="journal article" date="2009" name="PLoS ONE">
        <title>An integrated genetic and cytogenetic map of the cucumber genome.</title>
        <authorList>
            <person name="Ren Y."/>
            <person name="Zhang Z."/>
            <person name="Liu J."/>
            <person name="Staub J.E."/>
            <person name="Han Y."/>
            <person name="Cheng Z."/>
            <person name="Li X."/>
            <person name="Lu J."/>
            <person name="Miao H."/>
            <person name="Kang H."/>
            <person name="Xie B."/>
            <person name="Gu X."/>
            <person name="Wang X."/>
            <person name="Du Y."/>
            <person name="Jin W."/>
            <person name="Huang S."/>
        </authorList>
    </citation>
    <scope>NUCLEOTIDE SEQUENCE [LARGE SCALE GENOMIC DNA]</scope>
    <source>
        <strain evidence="2">cv. 9930</strain>
    </source>
</reference>
<evidence type="ECO:0000313" key="1">
    <source>
        <dbReference type="EMBL" id="KGN53577.1"/>
    </source>
</evidence>